<sequence length="158" mass="17959">MRTWCMINGGCRMKEDMLKLENQLCFPLYACAREVVKQYKPLLDEIGLTYTQYIAMMVLWEKREVSVKALGEALYLDSGTLTPLLKKMQAAGLITRRRDAADERSVLVAPTAEGDALKLRAQQIPGKIMQCIPLSEQDAETLYRLLYQVLHSVADDKM</sequence>
<dbReference type="PANTHER" id="PTHR33164:SF5">
    <property type="entry name" value="ORGANIC HYDROPEROXIDE RESISTANCE TRANSCRIPTIONAL REGULATOR"/>
    <property type="match status" value="1"/>
</dbReference>
<dbReference type="SUPFAM" id="SSF46785">
    <property type="entry name" value="Winged helix' DNA-binding domain"/>
    <property type="match status" value="1"/>
</dbReference>
<dbReference type="InterPro" id="IPR036388">
    <property type="entry name" value="WH-like_DNA-bd_sf"/>
</dbReference>
<dbReference type="Gene3D" id="1.10.10.10">
    <property type="entry name" value="Winged helix-like DNA-binding domain superfamily/Winged helix DNA-binding domain"/>
    <property type="match status" value="1"/>
</dbReference>
<dbReference type="AlphaFoldDB" id="A0A645FNM6"/>
<feature type="domain" description="HTH marR-type" evidence="6">
    <location>
        <begin position="21"/>
        <end position="151"/>
    </location>
</feature>
<accession>A0A645FNM6</accession>
<proteinExistence type="predicted"/>
<evidence type="ECO:0000259" key="6">
    <source>
        <dbReference type="PROSITE" id="PS50995"/>
    </source>
</evidence>
<keyword evidence="2" id="KW-0963">Cytoplasm</keyword>
<dbReference type="GO" id="GO:0006950">
    <property type="term" value="P:response to stress"/>
    <property type="evidence" value="ECO:0007669"/>
    <property type="project" value="TreeGrafter"/>
</dbReference>
<protein>
    <submittedName>
        <fullName evidence="7">Organic hydroperoxide resistance transcriptional regulator</fullName>
    </submittedName>
</protein>
<comment type="subcellular location">
    <subcellularLocation>
        <location evidence="1">Cytoplasm</location>
    </subcellularLocation>
</comment>
<dbReference type="InterPro" id="IPR036390">
    <property type="entry name" value="WH_DNA-bd_sf"/>
</dbReference>
<organism evidence="7">
    <name type="scientific">bioreactor metagenome</name>
    <dbReference type="NCBI Taxonomy" id="1076179"/>
    <lineage>
        <taxon>unclassified sequences</taxon>
        <taxon>metagenomes</taxon>
        <taxon>ecological metagenomes</taxon>
    </lineage>
</organism>
<evidence type="ECO:0000256" key="2">
    <source>
        <dbReference type="ARBA" id="ARBA00022490"/>
    </source>
</evidence>
<evidence type="ECO:0000256" key="5">
    <source>
        <dbReference type="ARBA" id="ARBA00023163"/>
    </source>
</evidence>
<evidence type="ECO:0000256" key="4">
    <source>
        <dbReference type="ARBA" id="ARBA00023125"/>
    </source>
</evidence>
<keyword evidence="4" id="KW-0238">DNA-binding</keyword>
<dbReference type="SMART" id="SM00347">
    <property type="entry name" value="HTH_MARR"/>
    <property type="match status" value="1"/>
</dbReference>
<evidence type="ECO:0000256" key="1">
    <source>
        <dbReference type="ARBA" id="ARBA00004496"/>
    </source>
</evidence>
<dbReference type="InterPro" id="IPR000835">
    <property type="entry name" value="HTH_MarR-typ"/>
</dbReference>
<comment type="caution">
    <text evidence="7">The sequence shown here is derived from an EMBL/GenBank/DDBJ whole genome shotgun (WGS) entry which is preliminary data.</text>
</comment>
<dbReference type="FunFam" id="1.10.10.10:FF:000163">
    <property type="entry name" value="MarR family transcriptional regulator"/>
    <property type="match status" value="1"/>
</dbReference>
<evidence type="ECO:0000256" key="3">
    <source>
        <dbReference type="ARBA" id="ARBA00023015"/>
    </source>
</evidence>
<dbReference type="PANTHER" id="PTHR33164">
    <property type="entry name" value="TRANSCRIPTIONAL REGULATOR, MARR FAMILY"/>
    <property type="match status" value="1"/>
</dbReference>
<gene>
    <name evidence="7" type="primary">ohrR_14</name>
    <name evidence="7" type="ORF">SDC9_163359</name>
</gene>
<evidence type="ECO:0000313" key="7">
    <source>
        <dbReference type="EMBL" id="MPN16021.1"/>
    </source>
</evidence>
<dbReference type="EMBL" id="VSSQ01062920">
    <property type="protein sequence ID" value="MPN16021.1"/>
    <property type="molecule type" value="Genomic_DNA"/>
</dbReference>
<name>A0A645FNM6_9ZZZZ</name>
<dbReference type="GO" id="GO:0003700">
    <property type="term" value="F:DNA-binding transcription factor activity"/>
    <property type="evidence" value="ECO:0007669"/>
    <property type="project" value="InterPro"/>
</dbReference>
<dbReference type="InterPro" id="IPR039422">
    <property type="entry name" value="MarR/SlyA-like"/>
</dbReference>
<dbReference type="GO" id="GO:0003677">
    <property type="term" value="F:DNA binding"/>
    <property type="evidence" value="ECO:0007669"/>
    <property type="project" value="UniProtKB-KW"/>
</dbReference>
<reference evidence="7" key="1">
    <citation type="submission" date="2019-08" db="EMBL/GenBank/DDBJ databases">
        <authorList>
            <person name="Kucharzyk K."/>
            <person name="Murdoch R.W."/>
            <person name="Higgins S."/>
            <person name="Loffler F."/>
        </authorList>
    </citation>
    <scope>NUCLEOTIDE SEQUENCE</scope>
</reference>
<dbReference type="PROSITE" id="PS50995">
    <property type="entry name" value="HTH_MARR_2"/>
    <property type="match status" value="1"/>
</dbReference>
<dbReference type="InterPro" id="IPR055166">
    <property type="entry name" value="Transc_reg_Sar_Rot_HTH"/>
</dbReference>
<keyword evidence="3" id="KW-0805">Transcription regulation</keyword>
<dbReference type="Pfam" id="PF22381">
    <property type="entry name" value="Staph_reg_Sar_Rot"/>
    <property type="match status" value="1"/>
</dbReference>
<keyword evidence="5" id="KW-0804">Transcription</keyword>
<dbReference type="GO" id="GO:0005737">
    <property type="term" value="C:cytoplasm"/>
    <property type="evidence" value="ECO:0007669"/>
    <property type="project" value="UniProtKB-SubCell"/>
</dbReference>